<dbReference type="InterPro" id="IPR029063">
    <property type="entry name" value="SAM-dependent_MTases_sf"/>
</dbReference>
<accession>A0A238ZVS4</accession>
<dbReference type="PANTHER" id="PTHR43712">
    <property type="entry name" value="PUTATIVE (AFU_ORTHOLOGUE AFUA_4G14580)-RELATED"/>
    <property type="match status" value="1"/>
</dbReference>
<dbReference type="Gene3D" id="3.40.50.150">
    <property type="entry name" value="Vaccinia Virus protein VP39"/>
    <property type="match status" value="1"/>
</dbReference>
<dbReference type="SUPFAM" id="SSF53335">
    <property type="entry name" value="S-adenosyl-L-methionine-dependent methyltransferases"/>
    <property type="match status" value="1"/>
</dbReference>
<dbReference type="InterPro" id="IPR019271">
    <property type="entry name" value="DUF2284_metal-binding"/>
</dbReference>
<dbReference type="EMBL" id="FZOJ01000001">
    <property type="protein sequence ID" value="SNR87440.1"/>
    <property type="molecule type" value="Genomic_DNA"/>
</dbReference>
<evidence type="ECO:0000313" key="6">
    <source>
        <dbReference type="EMBL" id="SNR87440.1"/>
    </source>
</evidence>
<dbReference type="Pfam" id="PF10050">
    <property type="entry name" value="DUF2284"/>
    <property type="match status" value="1"/>
</dbReference>
<keyword evidence="2" id="KW-0808">Transferase</keyword>
<feature type="domain" description="O-methyltransferase dimerisation" evidence="5">
    <location>
        <begin position="24"/>
        <end position="98"/>
    </location>
</feature>
<dbReference type="GO" id="GO:0046983">
    <property type="term" value="F:protein dimerization activity"/>
    <property type="evidence" value="ECO:0007669"/>
    <property type="project" value="InterPro"/>
</dbReference>
<evidence type="ECO:0000259" key="5">
    <source>
        <dbReference type="Pfam" id="PF08100"/>
    </source>
</evidence>
<dbReference type="AlphaFoldDB" id="A0A238ZVS4"/>
<dbReference type="CDD" id="cd02440">
    <property type="entry name" value="AdoMet_MTases"/>
    <property type="match status" value="1"/>
</dbReference>
<sequence>MQGLVKMLNSFYDPQKSGVQYLEDLACAYWNSQVIFTAVELELFTYIGTEQRTLTEISKHYTSDENAMQRFLNTLTILGLLVKYGEYYYNSQLASEYLIKDKEMYQGDSILWRKELYSNWQDLKDTLIHGKRLNYIPDEKEEILKQKTKKYIKAMDCIAKSKAKEIVKHFEGLNLEGNLLDVGAGSGAFSLAFLHEFPSMRPTLFDLSSVIDITKENLEGYQCKISYHQGNILEDWNFKTEKFNVILLSNILHAYSEKEVEHILNQVAKWSDANGMIIIHDFFMEHHSLKAGLSDLNMMVNTYNGKVFEGDWVCKTLRSLGFYDEGLIPLKSDTALIIASRKKELLKEIHREPKQYLMLKLKALGFKNIQLLSSDEVCFTESAEVKCQFGCEHYGLGKCPPNSLPIEKTKKLLKEFKYGLLLEGEPPTKDFQLKIIAAEKEAYQQGFYKAFSLWAGPCSLCHQCKPQSSCPKARPSMEGSGIDVFETVKNLKETLEPVKNKNDYVKYFGLLLLE</sequence>
<dbReference type="GO" id="GO:0032259">
    <property type="term" value="P:methylation"/>
    <property type="evidence" value="ECO:0007669"/>
    <property type="project" value="UniProtKB-KW"/>
</dbReference>
<dbReference type="SUPFAM" id="SSF46785">
    <property type="entry name" value="Winged helix' DNA-binding domain"/>
    <property type="match status" value="1"/>
</dbReference>
<reference evidence="6 7" key="1">
    <citation type="submission" date="2017-06" db="EMBL/GenBank/DDBJ databases">
        <authorList>
            <person name="Kim H.J."/>
            <person name="Triplett B.A."/>
        </authorList>
    </citation>
    <scope>NUCLEOTIDE SEQUENCE [LARGE SCALE GENOMIC DNA]</scope>
    <source>
        <strain evidence="6 7">SCA</strain>
    </source>
</reference>
<evidence type="ECO:0000256" key="3">
    <source>
        <dbReference type="ARBA" id="ARBA00022691"/>
    </source>
</evidence>
<dbReference type="Proteomes" id="UP000198304">
    <property type="component" value="Unassembled WGS sequence"/>
</dbReference>
<dbReference type="InterPro" id="IPR001077">
    <property type="entry name" value="COMT_C"/>
</dbReference>
<dbReference type="PANTHER" id="PTHR43712:SF2">
    <property type="entry name" value="O-METHYLTRANSFERASE CICE"/>
    <property type="match status" value="1"/>
</dbReference>
<dbReference type="InterPro" id="IPR036388">
    <property type="entry name" value="WH-like_DNA-bd_sf"/>
</dbReference>
<feature type="domain" description="O-methyltransferase C-terminal" evidence="4">
    <location>
        <begin position="146"/>
        <end position="307"/>
    </location>
</feature>
<dbReference type="PROSITE" id="PS51683">
    <property type="entry name" value="SAM_OMT_II"/>
    <property type="match status" value="1"/>
</dbReference>
<protein>
    <submittedName>
        <fullName evidence="6">Predicted metal-binding protein</fullName>
    </submittedName>
</protein>
<keyword evidence="3" id="KW-0949">S-adenosyl-L-methionine</keyword>
<gene>
    <name evidence="6" type="ORF">SAMN05446037_1001162</name>
</gene>
<evidence type="ECO:0000259" key="4">
    <source>
        <dbReference type="Pfam" id="PF00891"/>
    </source>
</evidence>
<evidence type="ECO:0000313" key="7">
    <source>
        <dbReference type="Proteomes" id="UP000198304"/>
    </source>
</evidence>
<evidence type="ECO:0000256" key="2">
    <source>
        <dbReference type="ARBA" id="ARBA00022679"/>
    </source>
</evidence>
<proteinExistence type="predicted"/>
<dbReference type="InterPro" id="IPR012967">
    <property type="entry name" value="COMT_dimerisation"/>
</dbReference>
<dbReference type="Gene3D" id="1.10.10.10">
    <property type="entry name" value="Winged helix-like DNA-binding domain superfamily/Winged helix DNA-binding domain"/>
    <property type="match status" value="1"/>
</dbReference>
<dbReference type="InterPro" id="IPR036390">
    <property type="entry name" value="WH_DNA-bd_sf"/>
</dbReference>
<dbReference type="Pfam" id="PF00891">
    <property type="entry name" value="Methyltransf_2"/>
    <property type="match status" value="1"/>
</dbReference>
<dbReference type="InterPro" id="IPR016461">
    <property type="entry name" value="COMT-like"/>
</dbReference>
<keyword evidence="1" id="KW-0489">Methyltransferase</keyword>
<dbReference type="GO" id="GO:0008171">
    <property type="term" value="F:O-methyltransferase activity"/>
    <property type="evidence" value="ECO:0007669"/>
    <property type="project" value="InterPro"/>
</dbReference>
<dbReference type="Pfam" id="PF08100">
    <property type="entry name" value="Dimerisation"/>
    <property type="match status" value="1"/>
</dbReference>
<name>A0A238ZVS4_9FIRM</name>
<keyword evidence="7" id="KW-1185">Reference proteome</keyword>
<evidence type="ECO:0000256" key="1">
    <source>
        <dbReference type="ARBA" id="ARBA00022603"/>
    </source>
</evidence>
<organism evidence="6 7">
    <name type="scientific">Anaerovirgula multivorans</name>
    <dbReference type="NCBI Taxonomy" id="312168"/>
    <lineage>
        <taxon>Bacteria</taxon>
        <taxon>Bacillati</taxon>
        <taxon>Bacillota</taxon>
        <taxon>Clostridia</taxon>
        <taxon>Peptostreptococcales</taxon>
        <taxon>Natronincolaceae</taxon>
        <taxon>Anaerovirgula</taxon>
    </lineage>
</organism>